<sequence>MKFSEVFTSKDNIQLDKRTLVILRWIAIVGQYITISIVYFYLKFELPFFYCSLAILIGALTNFYLQFKFNKNQLNNFTSTFFLFYDLIQLSILLYLTGGVTNPFTILLIVPAIVSSTFLTLRSTINLSVITIIILIVLTINHLPLPHSGDLHFHVPDTYLYAVPIAIIIGLIFLTYFGVRFGIESRKRTEALNKLELILAKEHELESIGLQAAAAAHSLGTPLSTITVIARELEKEIGNNPKYSKDIDLLLSQTKRCSDILKNLSKDQLEEDSFLSDIKIEELLSEIVKSYTE</sequence>
<dbReference type="SUPFAM" id="SSF47384">
    <property type="entry name" value="Homodimeric domain of signal transducing histidine kinase"/>
    <property type="match status" value="1"/>
</dbReference>
<feature type="transmembrane region" description="Helical" evidence="1">
    <location>
        <begin position="77"/>
        <end position="98"/>
    </location>
</feature>
<evidence type="ECO:0000259" key="2">
    <source>
        <dbReference type="SMART" id="SM00388"/>
    </source>
</evidence>
<dbReference type="AlphaFoldDB" id="A0A382Q167"/>
<dbReference type="EMBL" id="UINC01110975">
    <property type="protein sequence ID" value="SVC78847.1"/>
    <property type="molecule type" value="Genomic_DNA"/>
</dbReference>
<feature type="transmembrane region" description="Helical" evidence="1">
    <location>
        <begin position="128"/>
        <end position="147"/>
    </location>
</feature>
<dbReference type="Gene3D" id="1.10.287.130">
    <property type="match status" value="1"/>
</dbReference>
<dbReference type="InterPro" id="IPR036097">
    <property type="entry name" value="HisK_dim/P_sf"/>
</dbReference>
<feature type="non-terminal residue" evidence="3">
    <location>
        <position position="293"/>
    </location>
</feature>
<evidence type="ECO:0000256" key="1">
    <source>
        <dbReference type="SAM" id="Phobius"/>
    </source>
</evidence>
<protein>
    <recommendedName>
        <fullName evidence="2">Signal transduction histidine kinase dimerisation/phosphoacceptor domain-containing protein</fullName>
    </recommendedName>
</protein>
<accession>A0A382Q167</accession>
<keyword evidence="1" id="KW-0472">Membrane</keyword>
<feature type="transmembrane region" description="Helical" evidence="1">
    <location>
        <begin position="159"/>
        <end position="179"/>
    </location>
</feature>
<feature type="transmembrane region" description="Helical" evidence="1">
    <location>
        <begin position="21"/>
        <end position="41"/>
    </location>
</feature>
<organism evidence="3">
    <name type="scientific">marine metagenome</name>
    <dbReference type="NCBI Taxonomy" id="408172"/>
    <lineage>
        <taxon>unclassified sequences</taxon>
        <taxon>metagenomes</taxon>
        <taxon>ecological metagenomes</taxon>
    </lineage>
</organism>
<feature type="domain" description="Signal transduction histidine kinase dimerisation/phosphoacceptor" evidence="2">
    <location>
        <begin position="207"/>
        <end position="270"/>
    </location>
</feature>
<name>A0A382Q167_9ZZZZ</name>
<feature type="transmembrane region" description="Helical" evidence="1">
    <location>
        <begin position="104"/>
        <end position="121"/>
    </location>
</feature>
<dbReference type="CDD" id="cd00082">
    <property type="entry name" value="HisKA"/>
    <property type="match status" value="1"/>
</dbReference>
<keyword evidence="1" id="KW-0812">Transmembrane</keyword>
<dbReference type="InterPro" id="IPR003661">
    <property type="entry name" value="HisK_dim/P_dom"/>
</dbReference>
<dbReference type="SMART" id="SM00388">
    <property type="entry name" value="HisKA"/>
    <property type="match status" value="1"/>
</dbReference>
<dbReference type="GO" id="GO:0000155">
    <property type="term" value="F:phosphorelay sensor kinase activity"/>
    <property type="evidence" value="ECO:0007669"/>
    <property type="project" value="InterPro"/>
</dbReference>
<reference evidence="3" key="1">
    <citation type="submission" date="2018-05" db="EMBL/GenBank/DDBJ databases">
        <authorList>
            <person name="Lanie J.A."/>
            <person name="Ng W.-L."/>
            <person name="Kazmierczak K.M."/>
            <person name="Andrzejewski T.M."/>
            <person name="Davidsen T.M."/>
            <person name="Wayne K.J."/>
            <person name="Tettelin H."/>
            <person name="Glass J.I."/>
            <person name="Rusch D."/>
            <person name="Podicherti R."/>
            <person name="Tsui H.-C.T."/>
            <person name="Winkler M.E."/>
        </authorList>
    </citation>
    <scope>NUCLEOTIDE SEQUENCE</scope>
</reference>
<keyword evidence="1" id="KW-1133">Transmembrane helix</keyword>
<feature type="transmembrane region" description="Helical" evidence="1">
    <location>
        <begin position="47"/>
        <end position="65"/>
    </location>
</feature>
<evidence type="ECO:0000313" key="3">
    <source>
        <dbReference type="EMBL" id="SVC78847.1"/>
    </source>
</evidence>
<gene>
    <name evidence="3" type="ORF">METZ01_LOCUS331701</name>
</gene>
<proteinExistence type="predicted"/>